<dbReference type="Gene3D" id="3.30.70.330">
    <property type="match status" value="2"/>
</dbReference>
<feature type="domain" description="RRM" evidence="4">
    <location>
        <begin position="10"/>
        <end position="70"/>
    </location>
</feature>
<name>A0ABC8IPW6_ERUVS</name>
<evidence type="ECO:0000313" key="6">
    <source>
        <dbReference type="Proteomes" id="UP001642260"/>
    </source>
</evidence>
<dbReference type="PROSITE" id="PS50102">
    <property type="entry name" value="RRM"/>
    <property type="match status" value="1"/>
</dbReference>
<dbReference type="Proteomes" id="UP001642260">
    <property type="component" value="Unassembled WGS sequence"/>
</dbReference>
<dbReference type="GO" id="GO:0003723">
    <property type="term" value="F:RNA binding"/>
    <property type="evidence" value="ECO:0007669"/>
    <property type="project" value="UniProtKB-UniRule"/>
</dbReference>
<evidence type="ECO:0000259" key="4">
    <source>
        <dbReference type="PROSITE" id="PS50102"/>
    </source>
</evidence>
<dbReference type="EMBL" id="CAKOAT010047044">
    <property type="protein sequence ID" value="CAH8289339.1"/>
    <property type="molecule type" value="Genomic_DNA"/>
</dbReference>
<keyword evidence="6" id="KW-1185">Reference proteome</keyword>
<comment type="subcellular location">
    <subcellularLocation>
        <location evidence="1">Nucleus</location>
    </subcellularLocation>
</comment>
<dbReference type="InterPro" id="IPR035979">
    <property type="entry name" value="RBD_domain_sf"/>
</dbReference>
<dbReference type="AlphaFoldDB" id="A0ABC8IPW6"/>
<proteinExistence type="predicted"/>
<dbReference type="SUPFAM" id="SSF54928">
    <property type="entry name" value="RNA-binding domain, RBD"/>
    <property type="match status" value="2"/>
</dbReference>
<dbReference type="PANTHER" id="PTHR13952">
    <property type="entry name" value="U1 SMALL NUCLEAR RIBONUCLEOPROTEIN 70 KD"/>
    <property type="match status" value="1"/>
</dbReference>
<evidence type="ECO:0000313" key="5">
    <source>
        <dbReference type="EMBL" id="CAH8289339.1"/>
    </source>
</evidence>
<accession>A0ABC8IPW6</accession>
<keyword evidence="3" id="KW-0694">RNA-binding</keyword>
<evidence type="ECO:0000256" key="2">
    <source>
        <dbReference type="ARBA" id="ARBA00023242"/>
    </source>
</evidence>
<evidence type="ECO:0000256" key="1">
    <source>
        <dbReference type="ARBA" id="ARBA00004123"/>
    </source>
</evidence>
<reference evidence="5 6" key="1">
    <citation type="submission" date="2022-03" db="EMBL/GenBank/DDBJ databases">
        <authorList>
            <person name="Macdonald S."/>
            <person name="Ahmed S."/>
            <person name="Newling K."/>
        </authorList>
    </citation>
    <scope>NUCLEOTIDE SEQUENCE [LARGE SCALE GENOMIC DNA]</scope>
</reference>
<dbReference type="InterPro" id="IPR000504">
    <property type="entry name" value="RRM_dom"/>
</dbReference>
<dbReference type="CDD" id="cd00590">
    <property type="entry name" value="RRM_SF"/>
    <property type="match status" value="2"/>
</dbReference>
<dbReference type="PANTHER" id="PTHR13952:SF21">
    <property type="entry name" value="POLYNUCLEOTIDE ADENYLYLTRANSFERASE DOMAIN_RNA RECOGNITION MOTIF PROTEIN-RELATED"/>
    <property type="match status" value="1"/>
</dbReference>
<organism evidence="5 6">
    <name type="scientific">Eruca vesicaria subsp. sativa</name>
    <name type="common">Garden rocket</name>
    <name type="synonym">Eruca sativa</name>
    <dbReference type="NCBI Taxonomy" id="29727"/>
    <lineage>
        <taxon>Eukaryota</taxon>
        <taxon>Viridiplantae</taxon>
        <taxon>Streptophyta</taxon>
        <taxon>Embryophyta</taxon>
        <taxon>Tracheophyta</taxon>
        <taxon>Spermatophyta</taxon>
        <taxon>Magnoliopsida</taxon>
        <taxon>eudicotyledons</taxon>
        <taxon>Gunneridae</taxon>
        <taxon>Pentapetalae</taxon>
        <taxon>rosids</taxon>
        <taxon>malvids</taxon>
        <taxon>Brassicales</taxon>
        <taxon>Brassicaceae</taxon>
        <taxon>Brassiceae</taxon>
        <taxon>Eruca</taxon>
    </lineage>
</organism>
<keyword evidence="2" id="KW-0539">Nucleus</keyword>
<dbReference type="InterPro" id="IPR051183">
    <property type="entry name" value="U1_U11-U12_snRNP_70-35kDa"/>
</dbReference>
<dbReference type="InterPro" id="IPR012677">
    <property type="entry name" value="Nucleotide-bd_a/b_plait_sf"/>
</dbReference>
<evidence type="ECO:0000256" key="3">
    <source>
        <dbReference type="PROSITE-ProRule" id="PRU00176"/>
    </source>
</evidence>
<dbReference type="Pfam" id="PF00076">
    <property type="entry name" value="RRM_1"/>
    <property type="match status" value="2"/>
</dbReference>
<dbReference type="GO" id="GO:0005634">
    <property type="term" value="C:nucleus"/>
    <property type="evidence" value="ECO:0007669"/>
    <property type="project" value="UniProtKB-SubCell"/>
</dbReference>
<protein>
    <recommendedName>
        <fullName evidence="4">RRM domain-containing protein</fullName>
    </recommendedName>
</protein>
<comment type="caution">
    <text evidence="5">The sequence shown here is derived from an EMBL/GenBank/DDBJ whole genome shotgun (WGS) entry which is preliminary data.</text>
</comment>
<gene>
    <name evidence="5" type="ORF">ERUC_LOCUS1261</name>
</gene>
<sequence>MRYLPILSIKFFKYIGGVVSVRLILNRQGKHLGYAFVEFVSPERANLALKNKNGEYLHDHEILLMKRLEDTPHFAETIFSEKVLCYKKMHQWKDLMKLQTMLSISFFKDVGEIASVRLIVDRWGISAGCCCVEFATVTEAKKVMRIYKHVKGIYVKMPEIASYPFRPKLIIVL</sequence>